<evidence type="ECO:0000313" key="1">
    <source>
        <dbReference type="EMBL" id="RSI09488.1"/>
    </source>
</evidence>
<sequence length="207" mass="24890">MSKKFDKIIKSSVDQDILLFLKFAYFGNTSNPLEAASRSAYHDMMRTIRFYDLPQSDRWEMREKVNKVLKEEIDWLDSSHIKSQSVFDSWHRKLSDEIKMIYQSYGIEFSYGQAQKWINMTIKYLYILEVQSFDGVFEYLHIPIDNYIFDSVENLLGIPRPKQAWSRLDDYDWYLCYQEAIREKLSGISPLRWEFREWLNAVQKKGD</sequence>
<dbReference type="Proteomes" id="UP000272846">
    <property type="component" value="Unassembled WGS sequence"/>
</dbReference>
<gene>
    <name evidence="1" type="ORF">D8888_01015</name>
</gene>
<dbReference type="RefSeq" id="WP_061602848.1">
    <property type="nucleotide sequence ID" value="NZ_CAXTGR010000001.1"/>
</dbReference>
<evidence type="ECO:0000313" key="2">
    <source>
        <dbReference type="Proteomes" id="UP000272846"/>
    </source>
</evidence>
<dbReference type="AlphaFoldDB" id="A0AAE8FY83"/>
<comment type="caution">
    <text evidence="1">The sequence shown here is derived from an EMBL/GenBank/DDBJ whole genome shotgun (WGS) entry which is preliminary data.</text>
</comment>
<name>A0AAE8FY83_STRSA</name>
<organism evidence="1 2">
    <name type="scientific">Streptococcus sanguinis</name>
    <dbReference type="NCBI Taxonomy" id="1305"/>
    <lineage>
        <taxon>Bacteria</taxon>
        <taxon>Bacillati</taxon>
        <taxon>Bacillota</taxon>
        <taxon>Bacilli</taxon>
        <taxon>Lactobacillales</taxon>
        <taxon>Streptococcaceae</taxon>
        <taxon>Streptococcus</taxon>
    </lineage>
</organism>
<reference evidence="1 2" key="1">
    <citation type="submission" date="2018-11" db="EMBL/GenBank/DDBJ databases">
        <title>Species Designations Belie Phenotypic and Genotypic Heterogeneity in Oral Streptococci.</title>
        <authorList>
            <person name="Velsko I."/>
        </authorList>
    </citation>
    <scope>NUCLEOTIDE SEQUENCE [LARGE SCALE GENOMIC DNA]</scope>
    <source>
        <strain evidence="1 2">KLC04</strain>
    </source>
</reference>
<dbReference type="EMBL" id="RJMK01000001">
    <property type="protein sequence ID" value="RSI09488.1"/>
    <property type="molecule type" value="Genomic_DNA"/>
</dbReference>
<accession>A0AAE8FY83</accession>
<proteinExistence type="predicted"/>
<protein>
    <submittedName>
        <fullName evidence="1">Uncharacterized protein</fullName>
    </submittedName>
</protein>